<feature type="chain" id="PRO_5034853206" evidence="2">
    <location>
        <begin position="19"/>
        <end position="234"/>
    </location>
</feature>
<gene>
    <name evidence="5" type="primary">LOC111102372</name>
</gene>
<dbReference type="InterPro" id="IPR003609">
    <property type="entry name" value="Pan_app"/>
</dbReference>
<dbReference type="AlphaFoldDB" id="A0A8B8AGZ3"/>
<evidence type="ECO:0000313" key="5">
    <source>
        <dbReference type="RefSeq" id="XP_022290772.1"/>
    </source>
</evidence>
<dbReference type="PROSITE" id="PS00615">
    <property type="entry name" value="C_TYPE_LECTIN_1"/>
    <property type="match status" value="1"/>
</dbReference>
<dbReference type="GeneID" id="111102372"/>
<protein>
    <submittedName>
        <fullName evidence="5">Snaclec echicetin subunit beta-like isoform X1</fullName>
    </submittedName>
</protein>
<name>A0A8B8AGZ3_CRAVI</name>
<dbReference type="RefSeq" id="XP_022290772.1">
    <property type="nucleotide sequence ID" value="XM_022435064.1"/>
</dbReference>
<dbReference type="InterPro" id="IPR018378">
    <property type="entry name" value="C-type_lectin_CS"/>
</dbReference>
<evidence type="ECO:0000313" key="4">
    <source>
        <dbReference type="Proteomes" id="UP000694844"/>
    </source>
</evidence>
<keyword evidence="4" id="KW-1185">Reference proteome</keyword>
<reference evidence="5" key="1">
    <citation type="submission" date="2025-08" db="UniProtKB">
        <authorList>
            <consortium name="RefSeq"/>
        </authorList>
    </citation>
    <scope>IDENTIFICATION</scope>
    <source>
        <tissue evidence="5">Whole sample</tissue>
    </source>
</reference>
<dbReference type="Proteomes" id="UP000694844">
    <property type="component" value="Chromosome 7"/>
</dbReference>
<dbReference type="InterPro" id="IPR016187">
    <property type="entry name" value="CTDL_fold"/>
</dbReference>
<keyword evidence="1" id="KW-1015">Disulfide bond</keyword>
<feature type="domain" description="C-type lectin" evidence="3">
    <location>
        <begin position="112"/>
        <end position="228"/>
    </location>
</feature>
<keyword evidence="2" id="KW-0732">Signal</keyword>
<dbReference type="KEGG" id="cvn:111102372"/>
<organism evidence="4 5">
    <name type="scientific">Crassostrea virginica</name>
    <name type="common">Eastern oyster</name>
    <dbReference type="NCBI Taxonomy" id="6565"/>
    <lineage>
        <taxon>Eukaryota</taxon>
        <taxon>Metazoa</taxon>
        <taxon>Spiralia</taxon>
        <taxon>Lophotrochozoa</taxon>
        <taxon>Mollusca</taxon>
        <taxon>Bivalvia</taxon>
        <taxon>Autobranchia</taxon>
        <taxon>Pteriomorphia</taxon>
        <taxon>Ostreida</taxon>
        <taxon>Ostreoidea</taxon>
        <taxon>Ostreidae</taxon>
        <taxon>Crassostrea</taxon>
    </lineage>
</organism>
<dbReference type="InterPro" id="IPR016186">
    <property type="entry name" value="C-type_lectin-like/link_sf"/>
</dbReference>
<proteinExistence type="predicted"/>
<evidence type="ECO:0000256" key="2">
    <source>
        <dbReference type="SAM" id="SignalP"/>
    </source>
</evidence>
<evidence type="ECO:0000259" key="3">
    <source>
        <dbReference type="PROSITE" id="PS50041"/>
    </source>
</evidence>
<dbReference type="PROSITE" id="PS50041">
    <property type="entry name" value="C_TYPE_LECTIN_2"/>
    <property type="match status" value="1"/>
</dbReference>
<evidence type="ECO:0000256" key="1">
    <source>
        <dbReference type="ARBA" id="ARBA00023157"/>
    </source>
</evidence>
<dbReference type="SUPFAM" id="SSF56436">
    <property type="entry name" value="C-type lectin-like"/>
    <property type="match status" value="1"/>
</dbReference>
<dbReference type="CDD" id="cd00037">
    <property type="entry name" value="CLECT"/>
    <property type="match status" value="1"/>
</dbReference>
<dbReference type="OrthoDB" id="6097711at2759"/>
<feature type="signal peptide" evidence="2">
    <location>
        <begin position="1"/>
        <end position="18"/>
    </location>
</feature>
<dbReference type="Gene3D" id="3.10.100.10">
    <property type="entry name" value="Mannose-Binding Protein A, subunit A"/>
    <property type="match status" value="1"/>
</dbReference>
<sequence length="234" mass="26831">MNFLVHVFLLSILSHSCAIFPNERQRFYTKIDAHNDHLPMISDITSQHENVSSLSQCGHACFEYPGCCSFFYNKATKHCFTASSVNQHGLLSSPGYRHFSLHGEVISEGVCYDNSIYIVGLTKETWTDAQNICLNKGAMLVVIQNEQENEFIRRLSRDISETVWIGGTDSTEEGSWTWKESTDAMSFTAWGMSQPNNYHDQDCLSLYKEFDFMWADEECLTTYKYICEKKSTVK</sequence>
<dbReference type="PANTHER" id="PTHR22803">
    <property type="entry name" value="MANNOSE, PHOSPHOLIPASE, LECTIN RECEPTOR RELATED"/>
    <property type="match status" value="1"/>
</dbReference>
<dbReference type="Pfam" id="PF00024">
    <property type="entry name" value="PAN_1"/>
    <property type="match status" value="1"/>
</dbReference>
<dbReference type="SMART" id="SM00034">
    <property type="entry name" value="CLECT"/>
    <property type="match status" value="1"/>
</dbReference>
<dbReference type="InterPro" id="IPR001304">
    <property type="entry name" value="C-type_lectin-like"/>
</dbReference>
<dbReference type="Pfam" id="PF00059">
    <property type="entry name" value="Lectin_C"/>
    <property type="match status" value="1"/>
</dbReference>
<dbReference type="Gene3D" id="3.50.4.10">
    <property type="entry name" value="Hepatocyte Growth Factor"/>
    <property type="match status" value="1"/>
</dbReference>
<dbReference type="InterPro" id="IPR050111">
    <property type="entry name" value="C-type_lectin/snaclec_domain"/>
</dbReference>
<accession>A0A8B8AGZ3</accession>